<reference evidence="2" key="2">
    <citation type="journal article" date="2017" name="Nat. Plants">
        <title>The Aegilops tauschii genome reveals multiple impacts of transposons.</title>
        <authorList>
            <person name="Zhao G."/>
            <person name="Zou C."/>
            <person name="Li K."/>
            <person name="Wang K."/>
            <person name="Li T."/>
            <person name="Gao L."/>
            <person name="Zhang X."/>
            <person name="Wang H."/>
            <person name="Yang Z."/>
            <person name="Liu X."/>
            <person name="Jiang W."/>
            <person name="Mao L."/>
            <person name="Kong X."/>
            <person name="Jiao Y."/>
            <person name="Jia J."/>
        </authorList>
    </citation>
    <scope>NUCLEOTIDE SEQUENCE [LARGE SCALE GENOMIC DNA]</scope>
    <source>
        <strain evidence="2">cv. AL8/78</strain>
    </source>
</reference>
<dbReference type="EnsemblPlants" id="AET1Gv20332800.1">
    <property type="protein sequence ID" value="AET1Gv20332800.1"/>
    <property type="gene ID" value="AET1Gv20332800"/>
</dbReference>
<dbReference type="STRING" id="200361.A0A452Y8J4"/>
<evidence type="ECO:0008006" key="3">
    <source>
        <dbReference type="Google" id="ProtNLM"/>
    </source>
</evidence>
<reference evidence="1" key="4">
    <citation type="submission" date="2019-03" db="UniProtKB">
        <authorList>
            <consortium name="EnsemblPlants"/>
        </authorList>
    </citation>
    <scope>IDENTIFICATION</scope>
</reference>
<dbReference type="Proteomes" id="UP000015105">
    <property type="component" value="Chromosome 1D"/>
</dbReference>
<organism evidence="1 2">
    <name type="scientific">Aegilops tauschii subsp. strangulata</name>
    <name type="common">Goatgrass</name>
    <dbReference type="NCBI Taxonomy" id="200361"/>
    <lineage>
        <taxon>Eukaryota</taxon>
        <taxon>Viridiplantae</taxon>
        <taxon>Streptophyta</taxon>
        <taxon>Embryophyta</taxon>
        <taxon>Tracheophyta</taxon>
        <taxon>Spermatophyta</taxon>
        <taxon>Magnoliopsida</taxon>
        <taxon>Liliopsida</taxon>
        <taxon>Poales</taxon>
        <taxon>Poaceae</taxon>
        <taxon>BOP clade</taxon>
        <taxon>Pooideae</taxon>
        <taxon>Triticodae</taxon>
        <taxon>Triticeae</taxon>
        <taxon>Triticinae</taxon>
        <taxon>Aegilops</taxon>
    </lineage>
</organism>
<protein>
    <recommendedName>
        <fullName evidence="3">DUF4283 domain-containing protein</fullName>
    </recommendedName>
</protein>
<keyword evidence="2" id="KW-1185">Reference proteome</keyword>
<evidence type="ECO:0000313" key="1">
    <source>
        <dbReference type="EnsemblPlants" id="AET1Gv20332800.1"/>
    </source>
</evidence>
<dbReference type="PANTHER" id="PTHR33087">
    <property type="entry name" value="OS07G0539200 PROTEIN"/>
    <property type="match status" value="1"/>
</dbReference>
<reference evidence="1" key="5">
    <citation type="journal article" date="2021" name="G3 (Bethesda)">
        <title>Aegilops tauschii genome assembly Aet v5.0 features greater sequence contiguity and improved annotation.</title>
        <authorList>
            <person name="Wang L."/>
            <person name="Zhu T."/>
            <person name="Rodriguez J.C."/>
            <person name="Deal K.R."/>
            <person name="Dubcovsky J."/>
            <person name="McGuire P.E."/>
            <person name="Lux T."/>
            <person name="Spannagl M."/>
            <person name="Mayer K.F.X."/>
            <person name="Baldrich P."/>
            <person name="Meyers B.C."/>
            <person name="Huo N."/>
            <person name="Gu Y.Q."/>
            <person name="Zhou H."/>
            <person name="Devos K.M."/>
            <person name="Bennetzen J.L."/>
            <person name="Unver T."/>
            <person name="Budak H."/>
            <person name="Gulick P.J."/>
            <person name="Galiba G."/>
            <person name="Kalapos B."/>
            <person name="Nelson D.R."/>
            <person name="Li P."/>
            <person name="You F.M."/>
            <person name="Luo M.C."/>
            <person name="Dvorak J."/>
        </authorList>
    </citation>
    <scope>NUCLEOTIDE SEQUENCE [LARGE SCALE GENOMIC DNA]</scope>
    <source>
        <strain evidence="1">cv. AL8/78</strain>
    </source>
</reference>
<dbReference type="Gramene" id="AET1Gv20332800.1">
    <property type="protein sequence ID" value="AET1Gv20332800.1"/>
    <property type="gene ID" value="AET1Gv20332800"/>
</dbReference>
<proteinExistence type="predicted"/>
<evidence type="ECO:0000313" key="2">
    <source>
        <dbReference type="Proteomes" id="UP000015105"/>
    </source>
</evidence>
<name>A0A452Y8J4_AEGTS</name>
<accession>A0A452Y8J4</accession>
<dbReference type="InterPro" id="IPR053253">
    <property type="entry name" value="Sex_diff_modulator"/>
</dbReference>
<sequence length="103" mass="11917">DDHFIGGPNFTLSLRPWCKLTHAGSDRLDHHVELELRGIPAQAWHLSTTEHLRGNNCWIERLHPDTRSRSNLAVFRLAAHTRDPARIRRHTVLEIMEATLSRI</sequence>
<reference evidence="1" key="3">
    <citation type="journal article" date="2017" name="Nature">
        <title>Genome sequence of the progenitor of the wheat D genome Aegilops tauschii.</title>
        <authorList>
            <person name="Luo M.C."/>
            <person name="Gu Y.Q."/>
            <person name="Puiu D."/>
            <person name="Wang H."/>
            <person name="Twardziok S.O."/>
            <person name="Deal K.R."/>
            <person name="Huo N."/>
            <person name="Zhu T."/>
            <person name="Wang L."/>
            <person name="Wang Y."/>
            <person name="McGuire P.E."/>
            <person name="Liu S."/>
            <person name="Long H."/>
            <person name="Ramasamy R.K."/>
            <person name="Rodriguez J.C."/>
            <person name="Van S.L."/>
            <person name="Yuan L."/>
            <person name="Wang Z."/>
            <person name="Xia Z."/>
            <person name="Xiao L."/>
            <person name="Anderson O.D."/>
            <person name="Ouyang S."/>
            <person name="Liang Y."/>
            <person name="Zimin A.V."/>
            <person name="Pertea G."/>
            <person name="Qi P."/>
            <person name="Bennetzen J.L."/>
            <person name="Dai X."/>
            <person name="Dawson M.W."/>
            <person name="Muller H.G."/>
            <person name="Kugler K."/>
            <person name="Rivarola-Duarte L."/>
            <person name="Spannagl M."/>
            <person name="Mayer K.F.X."/>
            <person name="Lu F.H."/>
            <person name="Bevan M.W."/>
            <person name="Leroy P."/>
            <person name="Li P."/>
            <person name="You F.M."/>
            <person name="Sun Q."/>
            <person name="Liu Z."/>
            <person name="Lyons E."/>
            <person name="Wicker T."/>
            <person name="Salzberg S.L."/>
            <person name="Devos K.M."/>
            <person name="Dvorak J."/>
        </authorList>
    </citation>
    <scope>NUCLEOTIDE SEQUENCE [LARGE SCALE GENOMIC DNA]</scope>
    <source>
        <strain evidence="1">cv. AL8/78</strain>
    </source>
</reference>
<dbReference type="AlphaFoldDB" id="A0A452Y8J4"/>
<dbReference type="PANTHER" id="PTHR33087:SF31">
    <property type="entry name" value="OS06G0482850 PROTEIN"/>
    <property type="match status" value="1"/>
</dbReference>
<reference evidence="2" key="1">
    <citation type="journal article" date="2014" name="Science">
        <title>Ancient hybridizations among the ancestral genomes of bread wheat.</title>
        <authorList>
            <consortium name="International Wheat Genome Sequencing Consortium,"/>
            <person name="Marcussen T."/>
            <person name="Sandve S.R."/>
            <person name="Heier L."/>
            <person name="Spannagl M."/>
            <person name="Pfeifer M."/>
            <person name="Jakobsen K.S."/>
            <person name="Wulff B.B."/>
            <person name="Steuernagel B."/>
            <person name="Mayer K.F."/>
            <person name="Olsen O.A."/>
        </authorList>
    </citation>
    <scope>NUCLEOTIDE SEQUENCE [LARGE SCALE GENOMIC DNA]</scope>
    <source>
        <strain evidence="2">cv. AL8/78</strain>
    </source>
</reference>